<accession>A0ABP5K6J9</accession>
<dbReference type="PRINTS" id="PR00377">
    <property type="entry name" value="IMPHPHTASES"/>
</dbReference>
<keyword evidence="2" id="KW-0378">Hydrolase</keyword>
<proteinExistence type="predicted"/>
<dbReference type="InterPro" id="IPR000760">
    <property type="entry name" value="Inositol_monophosphatase-like"/>
</dbReference>
<dbReference type="EMBL" id="BAAAQQ010000012">
    <property type="protein sequence ID" value="GAA2127820.1"/>
    <property type="molecule type" value="Genomic_DNA"/>
</dbReference>
<dbReference type="RefSeq" id="WP_344304354.1">
    <property type="nucleotide sequence ID" value="NZ_BAAAQQ010000012.1"/>
</dbReference>
<protein>
    <submittedName>
        <fullName evidence="4">Inositol monophosphatase family protein</fullName>
    </submittedName>
</protein>
<keyword evidence="5" id="KW-1185">Reference proteome</keyword>
<evidence type="ECO:0000256" key="1">
    <source>
        <dbReference type="ARBA" id="ARBA00022723"/>
    </source>
</evidence>
<dbReference type="PANTHER" id="PTHR20854">
    <property type="entry name" value="INOSITOL MONOPHOSPHATASE"/>
    <property type="match status" value="1"/>
</dbReference>
<dbReference type="PANTHER" id="PTHR20854:SF4">
    <property type="entry name" value="INOSITOL-1-MONOPHOSPHATASE-RELATED"/>
    <property type="match status" value="1"/>
</dbReference>
<dbReference type="SUPFAM" id="SSF56655">
    <property type="entry name" value="Carbohydrate phosphatase"/>
    <property type="match status" value="1"/>
</dbReference>
<dbReference type="InterPro" id="IPR020583">
    <property type="entry name" value="Inositol_monoP_metal-BS"/>
</dbReference>
<evidence type="ECO:0000256" key="3">
    <source>
        <dbReference type="ARBA" id="ARBA00022842"/>
    </source>
</evidence>
<evidence type="ECO:0000256" key="2">
    <source>
        <dbReference type="ARBA" id="ARBA00022801"/>
    </source>
</evidence>
<keyword evidence="1" id="KW-0479">Metal-binding</keyword>
<dbReference type="CDD" id="cd01637">
    <property type="entry name" value="IMPase_like"/>
    <property type="match status" value="1"/>
</dbReference>
<sequence>MDTDAMLLMLQEVADEVINPRFRALESDQIHEKAPGDLVTDADREAEVIIAARLRAEFPDAAVLGEEAFAGDPRSLERYAAAEHAFTIDPIDGTKNFVRGSKDHATMLSESRGGEVVRGWIWQPQHQAAYVAESGAGAYRNGERLTRATPDPEPASWRPVTSRRRFVGRELPGLRAFELTWVCCGVDYPQLVEGAADLVLYGPPRPWDHAPGGLILREAGGFLGTLDGKVYRAQGPEQRGLIGAADQATYAHAVGLLDSL</sequence>
<dbReference type="Pfam" id="PF00459">
    <property type="entry name" value="Inositol_P"/>
    <property type="match status" value="1"/>
</dbReference>
<comment type="caution">
    <text evidence="4">The sequence shown here is derived from an EMBL/GenBank/DDBJ whole genome shotgun (WGS) entry which is preliminary data.</text>
</comment>
<gene>
    <name evidence="4" type="ORF">GCM10009843_27660</name>
</gene>
<dbReference type="Gene3D" id="3.40.190.80">
    <property type="match status" value="1"/>
</dbReference>
<keyword evidence="3" id="KW-0460">Magnesium</keyword>
<evidence type="ECO:0000313" key="5">
    <source>
        <dbReference type="Proteomes" id="UP001500575"/>
    </source>
</evidence>
<dbReference type="PROSITE" id="PS00629">
    <property type="entry name" value="IMP_1"/>
    <property type="match status" value="1"/>
</dbReference>
<dbReference type="Gene3D" id="3.30.540.10">
    <property type="entry name" value="Fructose-1,6-Bisphosphatase, subunit A, domain 1"/>
    <property type="match status" value="1"/>
</dbReference>
<dbReference type="Proteomes" id="UP001500575">
    <property type="component" value="Unassembled WGS sequence"/>
</dbReference>
<evidence type="ECO:0000313" key="4">
    <source>
        <dbReference type="EMBL" id="GAA2127820.1"/>
    </source>
</evidence>
<organism evidence="4 5">
    <name type="scientific">Nocardioides bigeumensis</name>
    <dbReference type="NCBI Taxonomy" id="433657"/>
    <lineage>
        <taxon>Bacteria</taxon>
        <taxon>Bacillati</taxon>
        <taxon>Actinomycetota</taxon>
        <taxon>Actinomycetes</taxon>
        <taxon>Propionibacteriales</taxon>
        <taxon>Nocardioidaceae</taxon>
        <taxon>Nocardioides</taxon>
    </lineage>
</organism>
<reference evidence="5" key="1">
    <citation type="journal article" date="2019" name="Int. J. Syst. Evol. Microbiol.">
        <title>The Global Catalogue of Microorganisms (GCM) 10K type strain sequencing project: providing services to taxonomists for standard genome sequencing and annotation.</title>
        <authorList>
            <consortium name="The Broad Institute Genomics Platform"/>
            <consortium name="The Broad Institute Genome Sequencing Center for Infectious Disease"/>
            <person name="Wu L."/>
            <person name="Ma J."/>
        </authorList>
    </citation>
    <scope>NUCLEOTIDE SEQUENCE [LARGE SCALE GENOMIC DNA]</scope>
    <source>
        <strain evidence="5">JCM 16021</strain>
    </source>
</reference>
<name>A0ABP5K6J9_9ACTN</name>